<evidence type="ECO:0000313" key="3">
    <source>
        <dbReference type="Proteomes" id="UP000031488"/>
    </source>
</evidence>
<name>A0A0B9A2Y2_BRELN</name>
<feature type="transmembrane region" description="Helical" evidence="1">
    <location>
        <begin position="118"/>
        <end position="138"/>
    </location>
</feature>
<dbReference type="AlphaFoldDB" id="A0A0B9A2Y2"/>
<feature type="transmembrane region" description="Helical" evidence="1">
    <location>
        <begin position="91"/>
        <end position="112"/>
    </location>
</feature>
<evidence type="ECO:0000313" key="2">
    <source>
        <dbReference type="EMBL" id="KHS53137.1"/>
    </source>
</evidence>
<dbReference type="Proteomes" id="UP000031488">
    <property type="component" value="Unassembled WGS sequence"/>
</dbReference>
<dbReference type="EMBL" id="JTJZ01000016">
    <property type="protein sequence ID" value="KHS53137.1"/>
    <property type="molecule type" value="Genomic_DNA"/>
</dbReference>
<organism evidence="2 3">
    <name type="scientific">Brevibacterium linens</name>
    <dbReference type="NCBI Taxonomy" id="1703"/>
    <lineage>
        <taxon>Bacteria</taxon>
        <taxon>Bacillati</taxon>
        <taxon>Actinomycetota</taxon>
        <taxon>Actinomycetes</taxon>
        <taxon>Micrococcales</taxon>
        <taxon>Brevibacteriaceae</taxon>
        <taxon>Brevibacterium</taxon>
    </lineage>
</organism>
<keyword evidence="1" id="KW-0472">Membrane</keyword>
<dbReference type="RefSeq" id="WP_039207816.1">
    <property type="nucleotide sequence ID" value="NZ_JBCLTJ010000006.1"/>
</dbReference>
<dbReference type="OrthoDB" id="4804092at2"/>
<dbReference type="PATRIC" id="fig|1703.6.peg.966"/>
<reference evidence="2 3" key="1">
    <citation type="submission" date="2014-11" db="EMBL/GenBank/DDBJ databases">
        <title>Draft Genome Sequence of Brevibacterium linens AE038-8.</title>
        <authorList>
            <person name="Maizel D."/>
            <person name="Utturkar S.M."/>
            <person name="Brown S.D."/>
            <person name="Ferrero M."/>
            <person name="Rosen B.P."/>
        </authorList>
    </citation>
    <scope>NUCLEOTIDE SEQUENCE [LARGE SCALE GENOMIC DNA]</scope>
    <source>
        <strain evidence="2 3">AE038-8</strain>
    </source>
</reference>
<keyword evidence="1" id="KW-1133">Transmembrane helix</keyword>
<sequence length="140" mass="14641">MDANPTPQQAADLLSQVEANQSQARSGDAWPLVTLLFVLSAGLSVGLMAVGIIDDNTTQLIIAGAGLSWIIPALVVYLVKALSWSRRSLAILLTWLGVIMIAFVAGVMADSFAAGGPIPFIAAGLLWVAAPVFSLLALRR</sequence>
<keyword evidence="3" id="KW-1185">Reference proteome</keyword>
<gene>
    <name evidence="2" type="ORF">AE0388_1080</name>
</gene>
<keyword evidence="1" id="KW-0812">Transmembrane</keyword>
<feature type="transmembrane region" description="Helical" evidence="1">
    <location>
        <begin position="29"/>
        <end position="53"/>
    </location>
</feature>
<feature type="transmembrane region" description="Helical" evidence="1">
    <location>
        <begin position="59"/>
        <end position="79"/>
    </location>
</feature>
<protein>
    <submittedName>
        <fullName evidence="2">Uncharacterized protein</fullName>
    </submittedName>
</protein>
<evidence type="ECO:0000256" key="1">
    <source>
        <dbReference type="SAM" id="Phobius"/>
    </source>
</evidence>
<accession>A0A0B9A2Y2</accession>
<comment type="caution">
    <text evidence="2">The sequence shown here is derived from an EMBL/GenBank/DDBJ whole genome shotgun (WGS) entry which is preliminary data.</text>
</comment>
<proteinExistence type="predicted"/>